<sequence>MPASNSAISGWVAAQRPGVEHKLVITAKASSSQPSGRVWKMQWNKGNGTMDCVISAPETLSDATRLKKITPEPDIFKDVCMEIGKLGGQNYKKISVQRMKQTLIYKSMDFSLSKEVIHTSLGDLVCDDVPTGH</sequence>
<organism evidence="1 3">
    <name type="scientific">Cryomyces minteri</name>
    <dbReference type="NCBI Taxonomy" id="331657"/>
    <lineage>
        <taxon>Eukaryota</taxon>
        <taxon>Fungi</taxon>
        <taxon>Dikarya</taxon>
        <taxon>Ascomycota</taxon>
        <taxon>Pezizomycotina</taxon>
        <taxon>Dothideomycetes</taxon>
        <taxon>Dothideomycetes incertae sedis</taxon>
        <taxon>Cryomyces</taxon>
    </lineage>
</organism>
<dbReference type="EMBL" id="NAJN01003901">
    <property type="protein sequence ID" value="TKA33517.1"/>
    <property type="molecule type" value="Genomic_DNA"/>
</dbReference>
<keyword evidence="3" id="KW-1185">Reference proteome</keyword>
<protein>
    <submittedName>
        <fullName evidence="1">Uncharacterized protein</fullName>
    </submittedName>
</protein>
<accession>A0A4U0UE30</accession>
<dbReference type="OrthoDB" id="3759480at2759"/>
<evidence type="ECO:0000313" key="1">
    <source>
        <dbReference type="EMBL" id="TKA33517.1"/>
    </source>
</evidence>
<dbReference type="EMBL" id="NAJN01003743">
    <property type="protein sequence ID" value="TKA35923.1"/>
    <property type="molecule type" value="Genomic_DNA"/>
</dbReference>
<comment type="caution">
    <text evidence="1">The sequence shown here is derived from an EMBL/GenBank/DDBJ whole genome shotgun (WGS) entry which is preliminary data.</text>
</comment>
<proteinExistence type="predicted"/>
<feature type="non-terminal residue" evidence="1">
    <location>
        <position position="133"/>
    </location>
</feature>
<name>A0A4U0UE30_9PEZI</name>
<dbReference type="Proteomes" id="UP000308768">
    <property type="component" value="Unassembled WGS sequence"/>
</dbReference>
<reference evidence="1 3" key="1">
    <citation type="submission" date="2017-03" db="EMBL/GenBank/DDBJ databases">
        <title>Genomes of endolithic fungi from Antarctica.</title>
        <authorList>
            <person name="Coleine C."/>
            <person name="Masonjones S."/>
            <person name="Stajich J.E."/>
        </authorList>
    </citation>
    <scope>NUCLEOTIDE SEQUENCE [LARGE SCALE GENOMIC DNA]</scope>
    <source>
        <strain evidence="1 3">CCFEE 5187</strain>
    </source>
</reference>
<evidence type="ECO:0000313" key="3">
    <source>
        <dbReference type="Proteomes" id="UP000308768"/>
    </source>
</evidence>
<gene>
    <name evidence="1" type="ORF">B0A49_13715</name>
    <name evidence="2" type="ORF">B0A49_13768</name>
</gene>
<dbReference type="AlphaFoldDB" id="A0A4U0UE30"/>
<evidence type="ECO:0000313" key="2">
    <source>
        <dbReference type="EMBL" id="TKA35923.1"/>
    </source>
</evidence>